<evidence type="ECO:0000256" key="1">
    <source>
        <dbReference type="ARBA" id="ARBA00004651"/>
    </source>
</evidence>
<feature type="transmembrane region" description="Helical" evidence="10">
    <location>
        <begin position="441"/>
        <end position="461"/>
    </location>
</feature>
<dbReference type="OrthoDB" id="9804143at2"/>
<evidence type="ECO:0000313" key="13">
    <source>
        <dbReference type="Proteomes" id="UP000295777"/>
    </source>
</evidence>
<feature type="transmembrane region" description="Helical" evidence="10">
    <location>
        <begin position="299"/>
        <end position="321"/>
    </location>
</feature>
<feature type="transmembrane region" description="Helical" evidence="10">
    <location>
        <begin position="184"/>
        <end position="205"/>
    </location>
</feature>
<keyword evidence="5 10" id="KW-0573">Peptidoglycan synthesis</keyword>
<feature type="transmembrane region" description="Helical" evidence="10">
    <location>
        <begin position="467"/>
        <end position="490"/>
    </location>
</feature>
<keyword evidence="2 10" id="KW-1003">Cell membrane</keyword>
<dbReference type="NCBIfam" id="TIGR01695">
    <property type="entry name" value="murJ_mviN"/>
    <property type="match status" value="1"/>
</dbReference>
<evidence type="ECO:0000256" key="3">
    <source>
        <dbReference type="ARBA" id="ARBA00022692"/>
    </source>
</evidence>
<dbReference type="CDD" id="cd13123">
    <property type="entry name" value="MATE_MurJ_like"/>
    <property type="match status" value="1"/>
</dbReference>
<dbReference type="EMBL" id="SMFV01000002">
    <property type="protein sequence ID" value="TCK05247.1"/>
    <property type="molecule type" value="Genomic_DNA"/>
</dbReference>
<dbReference type="Proteomes" id="UP000295777">
    <property type="component" value="Unassembled WGS sequence"/>
</dbReference>
<accession>A0A4R1GAM7</accession>
<dbReference type="PIRSF" id="PIRSF002869">
    <property type="entry name" value="MviN"/>
    <property type="match status" value="1"/>
</dbReference>
<dbReference type="GO" id="GO:0009252">
    <property type="term" value="P:peptidoglycan biosynthetic process"/>
    <property type="evidence" value="ECO:0007669"/>
    <property type="project" value="UniProtKB-UniRule"/>
</dbReference>
<dbReference type="AlphaFoldDB" id="A0A4R1GAM7"/>
<comment type="subcellular location">
    <subcellularLocation>
        <location evidence="1 10">Cell membrane</location>
        <topology evidence="1 10">Multi-pass membrane protein</topology>
    </subcellularLocation>
</comment>
<feature type="transmembrane region" description="Helical" evidence="10">
    <location>
        <begin position="374"/>
        <end position="393"/>
    </location>
</feature>
<dbReference type="PANTHER" id="PTHR47019:SF1">
    <property type="entry name" value="LIPID II FLIPPASE MURJ"/>
    <property type="match status" value="1"/>
</dbReference>
<evidence type="ECO:0000256" key="4">
    <source>
        <dbReference type="ARBA" id="ARBA00022960"/>
    </source>
</evidence>
<keyword evidence="13" id="KW-1185">Reference proteome</keyword>
<keyword evidence="10 11" id="KW-0813">Transport</keyword>
<keyword evidence="4 10" id="KW-0133">Cell shape</keyword>
<keyword evidence="3 10" id="KW-0812">Transmembrane</keyword>
<feature type="transmembrane region" description="Helical" evidence="10">
    <location>
        <begin position="341"/>
        <end position="362"/>
    </location>
</feature>
<dbReference type="GO" id="GO:0071555">
    <property type="term" value="P:cell wall organization"/>
    <property type="evidence" value="ECO:0007669"/>
    <property type="project" value="UniProtKB-UniRule"/>
</dbReference>
<evidence type="ECO:0000313" key="12">
    <source>
        <dbReference type="EMBL" id="TCK05247.1"/>
    </source>
</evidence>
<dbReference type="PANTHER" id="PTHR47019">
    <property type="entry name" value="LIPID II FLIPPASE MURJ"/>
    <property type="match status" value="1"/>
</dbReference>
<protein>
    <recommendedName>
        <fullName evidence="10">Probable lipid II flippase MurJ</fullName>
    </recommendedName>
</protein>
<dbReference type="InterPro" id="IPR004268">
    <property type="entry name" value="MurJ"/>
</dbReference>
<evidence type="ECO:0000256" key="5">
    <source>
        <dbReference type="ARBA" id="ARBA00022984"/>
    </source>
</evidence>
<dbReference type="GO" id="GO:0015648">
    <property type="term" value="F:lipid-linked peptidoglycan transporter activity"/>
    <property type="evidence" value="ECO:0007669"/>
    <property type="project" value="UniProtKB-UniRule"/>
</dbReference>
<dbReference type="InterPro" id="IPR051050">
    <property type="entry name" value="Lipid_II_flippase_MurJ/MviN"/>
</dbReference>
<proteinExistence type="inferred from homology"/>
<dbReference type="UniPathway" id="UPA00219"/>
<comment type="function">
    <text evidence="8 10 11">Involved in peptidoglycan biosynthesis. Transports lipid-linked peptidoglycan precursors from the inner to the outer leaflet of the cytoplasmic membrane.</text>
</comment>
<feature type="transmembrane region" description="Helical" evidence="10">
    <location>
        <begin position="243"/>
        <end position="262"/>
    </location>
</feature>
<keyword evidence="10 11" id="KW-0961">Cell wall biogenesis/degradation</keyword>
<comment type="pathway">
    <text evidence="10">Cell wall biogenesis; peptidoglycan biosynthesis.</text>
</comment>
<gene>
    <name evidence="10" type="primary">murJ</name>
    <name evidence="12" type="ORF">CLV27_0673</name>
</gene>
<feature type="transmembrane region" description="Helical" evidence="10">
    <location>
        <begin position="28"/>
        <end position="47"/>
    </location>
</feature>
<feature type="transmembrane region" description="Helical" evidence="10">
    <location>
        <begin position="88"/>
        <end position="113"/>
    </location>
</feature>
<feature type="transmembrane region" description="Helical" evidence="10">
    <location>
        <begin position="399"/>
        <end position="420"/>
    </location>
</feature>
<evidence type="ECO:0000256" key="6">
    <source>
        <dbReference type="ARBA" id="ARBA00022989"/>
    </source>
</evidence>
<dbReference type="PRINTS" id="PR01806">
    <property type="entry name" value="VIRFACTRMVIN"/>
</dbReference>
<comment type="caution">
    <text evidence="12">The sequence shown here is derived from an EMBL/GenBank/DDBJ whole genome shotgun (WGS) entry which is preliminary data.</text>
</comment>
<organism evidence="12 13">
    <name type="scientific">Phorcysia thermohydrogeniphila</name>
    <dbReference type="NCBI Taxonomy" id="936138"/>
    <lineage>
        <taxon>Bacteria</taxon>
        <taxon>Pseudomonadati</taxon>
        <taxon>Aquificota</taxon>
        <taxon>Aquificia</taxon>
        <taxon>Desulfurobacteriales</taxon>
        <taxon>Desulfurobacteriaceae</taxon>
        <taxon>Phorcysia</taxon>
    </lineage>
</organism>
<feature type="transmembrane region" description="Helical" evidence="10">
    <location>
        <begin position="268"/>
        <end position="287"/>
    </location>
</feature>
<evidence type="ECO:0000256" key="2">
    <source>
        <dbReference type="ARBA" id="ARBA00022475"/>
    </source>
</evidence>
<evidence type="ECO:0000256" key="10">
    <source>
        <dbReference type="HAMAP-Rule" id="MF_02078"/>
    </source>
</evidence>
<reference evidence="12 13" key="1">
    <citation type="submission" date="2019-03" db="EMBL/GenBank/DDBJ databases">
        <title>Genomic Encyclopedia of Archaeal and Bacterial Type Strains, Phase II (KMG-II): from individual species to whole genera.</title>
        <authorList>
            <person name="Goeker M."/>
        </authorList>
    </citation>
    <scope>NUCLEOTIDE SEQUENCE [LARGE SCALE GENOMIC DNA]</scope>
    <source>
        <strain evidence="12 13">DSM 24425</strain>
    </source>
</reference>
<comment type="similarity">
    <text evidence="9 10 11">Belongs to the MurJ/MviN family.</text>
</comment>
<evidence type="ECO:0000256" key="9">
    <source>
        <dbReference type="ARBA" id="ARBA00061532"/>
    </source>
</evidence>
<feature type="transmembrane region" description="Helical" evidence="10">
    <location>
        <begin position="156"/>
        <end position="178"/>
    </location>
</feature>
<feature type="transmembrane region" description="Helical" evidence="10">
    <location>
        <begin position="133"/>
        <end position="149"/>
    </location>
</feature>
<dbReference type="Pfam" id="PF03023">
    <property type="entry name" value="MurJ"/>
    <property type="match status" value="1"/>
</dbReference>
<evidence type="ECO:0000256" key="11">
    <source>
        <dbReference type="PIRNR" id="PIRNR002869"/>
    </source>
</evidence>
<sequence length="504" mass="54988">MAKSVVKSSLIVSLSIFGSRVLGLARDVIIATLFGATSLTDAFFVAFRIPNLLRRIFAEGAFSSAFTPAFSRKLKVSREEAKKFAGEFFSILLLSLLITVVLGELLAPLIVKLVAPGLPEEQYPLTVRLLREMFPYIFLVSLVAFYGGILNGFEHFFAPAFSTALFNLSLIASALLLYDKLSVEALAVGVIAGGAFQVLLQLIFLKRLNFPVKPLLGLSKEVKETLKNIIPGIFGFAVRQFSMLIDTVLASFLTAGAISYLYYANRFVQLPLGMFAIGLSQVLLPRLAKRSRKSFEKELLTGLTLCSAIVIPASVGLIFFGKPIVDVVFNHGNFTEKDLTGTYLVLVGYSVGLFFFSVEKIVTNAYYSLNEYRFPVVVSAVTLVFNFIVNLFLCFVLGLGASGLALGTSLTSLLNVTVLLRELERRYGISTKGELFRKANSYLLSSIPVALVSTGGALLYFSLEGFLLKVLAVTLTILIAAVTYATTLVVRKDPIISLIKEKEG</sequence>
<keyword evidence="7 10" id="KW-0472">Membrane</keyword>
<dbReference type="GO" id="GO:0008360">
    <property type="term" value="P:regulation of cell shape"/>
    <property type="evidence" value="ECO:0007669"/>
    <property type="project" value="UniProtKB-UniRule"/>
</dbReference>
<evidence type="ECO:0000256" key="8">
    <source>
        <dbReference type="ARBA" id="ARBA00060041"/>
    </source>
</evidence>
<dbReference type="GO" id="GO:0034204">
    <property type="term" value="P:lipid translocation"/>
    <property type="evidence" value="ECO:0007669"/>
    <property type="project" value="TreeGrafter"/>
</dbReference>
<evidence type="ECO:0000256" key="7">
    <source>
        <dbReference type="ARBA" id="ARBA00023136"/>
    </source>
</evidence>
<keyword evidence="6 10" id="KW-1133">Transmembrane helix</keyword>
<name>A0A4R1GAM7_9BACT</name>
<dbReference type="RefSeq" id="WP_132525799.1">
    <property type="nucleotide sequence ID" value="NZ_SMFV01000002.1"/>
</dbReference>
<dbReference type="HAMAP" id="MF_02078">
    <property type="entry name" value="MurJ_MviN"/>
    <property type="match status" value="1"/>
</dbReference>
<dbReference type="GO" id="GO:0005886">
    <property type="term" value="C:plasma membrane"/>
    <property type="evidence" value="ECO:0007669"/>
    <property type="project" value="UniProtKB-SubCell"/>
</dbReference>